<dbReference type="PROSITE" id="PS50928">
    <property type="entry name" value="ABC_TM1"/>
    <property type="match status" value="1"/>
</dbReference>
<evidence type="ECO:0000256" key="8">
    <source>
        <dbReference type="ARBA" id="ARBA00023136"/>
    </source>
</evidence>
<dbReference type="RefSeq" id="WP_131311370.1">
    <property type="nucleotide sequence ID" value="NZ_SJFN01000041.1"/>
</dbReference>
<feature type="domain" description="ABC transmembrane type-1" evidence="10">
    <location>
        <begin position="96"/>
        <end position="390"/>
    </location>
</feature>
<comment type="caution">
    <text evidence="11">The sequence shown here is derived from an EMBL/GenBank/DDBJ whole genome shotgun (WGS) entry which is preliminary data.</text>
</comment>
<evidence type="ECO:0000313" key="11">
    <source>
        <dbReference type="EMBL" id="TBW33634.1"/>
    </source>
</evidence>
<dbReference type="Proteomes" id="UP000292781">
    <property type="component" value="Unassembled WGS sequence"/>
</dbReference>
<evidence type="ECO:0000256" key="3">
    <source>
        <dbReference type="ARBA" id="ARBA00022448"/>
    </source>
</evidence>
<evidence type="ECO:0000256" key="5">
    <source>
        <dbReference type="ARBA" id="ARBA00022692"/>
    </source>
</evidence>
<sequence>MAVTDARRHPNSDDRPPSIVWYNDPKWRSLVFQGLTLALVLAIVWSVIHNTAVNLERRHIAQGFSFLSTTAGFDINQTPIDYPKDATYGRAILVGVANTAIVAVIGIFFATIIGFVVGIGRLSHNAVFSSICTAYVETLRNIPVLLQIFFWYFAVLGVMPSPRASLQPIPGWVFLNNRGIYLPEFRFGGFAGSGIAIGLAVGVVLAWGIARWAKQRQLATGQQFPSGKVALALIFGLPAIAFAASGFDLTLIAPKKSTFNLTGGIEVIPSLIALTLALATYTASFIAEVVRAGILAVSHGQTEAARSLGLTHGHTLRLVVIPQAMRVIVPPLTNQYLNLTKNSSLAVAIGYPDLVSTGGIVLNQSGQSIEVIAIWMAIYLGTSVLTALIMNGYNRRMAIVER</sequence>
<evidence type="ECO:0000256" key="4">
    <source>
        <dbReference type="ARBA" id="ARBA00022475"/>
    </source>
</evidence>
<dbReference type="GO" id="GO:0043190">
    <property type="term" value="C:ATP-binding cassette (ABC) transporter complex"/>
    <property type="evidence" value="ECO:0007669"/>
    <property type="project" value="InterPro"/>
</dbReference>
<dbReference type="PANTHER" id="PTHR30614">
    <property type="entry name" value="MEMBRANE COMPONENT OF AMINO ACID ABC TRANSPORTER"/>
    <property type="match status" value="1"/>
</dbReference>
<keyword evidence="8 9" id="KW-0472">Membrane</keyword>
<evidence type="ECO:0000256" key="6">
    <source>
        <dbReference type="ARBA" id="ARBA00022970"/>
    </source>
</evidence>
<keyword evidence="4" id="KW-1003">Cell membrane</keyword>
<feature type="transmembrane region" description="Helical" evidence="9">
    <location>
        <begin position="265"/>
        <end position="287"/>
    </location>
</feature>
<feature type="transmembrane region" description="Helical" evidence="9">
    <location>
        <begin position="139"/>
        <end position="159"/>
    </location>
</feature>
<dbReference type="EMBL" id="SJFN01000041">
    <property type="protein sequence ID" value="TBW33634.1"/>
    <property type="molecule type" value="Genomic_DNA"/>
</dbReference>
<name>A0A4Q9VFF4_9HYPH</name>
<evidence type="ECO:0000256" key="1">
    <source>
        <dbReference type="ARBA" id="ARBA00004429"/>
    </source>
</evidence>
<gene>
    <name evidence="11" type="ORF">EYW49_19830</name>
</gene>
<dbReference type="SUPFAM" id="SSF161098">
    <property type="entry name" value="MetI-like"/>
    <property type="match status" value="2"/>
</dbReference>
<dbReference type="Pfam" id="PF00528">
    <property type="entry name" value="BPD_transp_1"/>
    <property type="match status" value="1"/>
</dbReference>
<dbReference type="GO" id="GO:0022857">
    <property type="term" value="F:transmembrane transporter activity"/>
    <property type="evidence" value="ECO:0007669"/>
    <property type="project" value="InterPro"/>
</dbReference>
<evidence type="ECO:0000259" key="10">
    <source>
        <dbReference type="PROSITE" id="PS50928"/>
    </source>
</evidence>
<organism evidence="11 12">
    <name type="scientific">Siculibacillus lacustris</name>
    <dbReference type="NCBI Taxonomy" id="1549641"/>
    <lineage>
        <taxon>Bacteria</taxon>
        <taxon>Pseudomonadati</taxon>
        <taxon>Pseudomonadota</taxon>
        <taxon>Alphaproteobacteria</taxon>
        <taxon>Hyphomicrobiales</taxon>
        <taxon>Ancalomicrobiaceae</taxon>
        <taxon>Siculibacillus</taxon>
    </lineage>
</organism>
<dbReference type="OrthoDB" id="9808531at2"/>
<evidence type="ECO:0000313" key="12">
    <source>
        <dbReference type="Proteomes" id="UP000292781"/>
    </source>
</evidence>
<keyword evidence="7 9" id="KW-1133">Transmembrane helix</keyword>
<dbReference type="AlphaFoldDB" id="A0A4Q9VFF4"/>
<keyword evidence="3 9" id="KW-0813">Transport</keyword>
<dbReference type="InterPro" id="IPR035906">
    <property type="entry name" value="MetI-like_sf"/>
</dbReference>
<protein>
    <submittedName>
        <fullName evidence="11">Amino acid ABC transporter permease</fullName>
    </submittedName>
</protein>
<keyword evidence="5 9" id="KW-0812">Transmembrane</keyword>
<proteinExistence type="inferred from homology"/>
<evidence type="ECO:0000256" key="2">
    <source>
        <dbReference type="ARBA" id="ARBA00010072"/>
    </source>
</evidence>
<feature type="transmembrane region" description="Helical" evidence="9">
    <location>
        <begin position="187"/>
        <end position="209"/>
    </location>
</feature>
<reference evidence="11 12" key="1">
    <citation type="submission" date="2019-02" db="EMBL/GenBank/DDBJ databases">
        <title>Siculibacillus lacustris gen. nov., sp. nov., a new rosette-forming bacterium isolated from a freshwater crater lake (Lake St. Ana, Romania).</title>
        <authorList>
            <person name="Felfoldi T."/>
            <person name="Marton Z."/>
            <person name="Szabo A."/>
            <person name="Mentes A."/>
            <person name="Boka K."/>
            <person name="Marialigeti K."/>
            <person name="Mathe I."/>
            <person name="Koncz M."/>
            <person name="Schumann P."/>
            <person name="Toth E."/>
        </authorList>
    </citation>
    <scope>NUCLEOTIDE SEQUENCE [LARGE SCALE GENOMIC DNA]</scope>
    <source>
        <strain evidence="11 12">SA-279</strain>
    </source>
</reference>
<keyword evidence="6" id="KW-0029">Amino-acid transport</keyword>
<accession>A0A4Q9VFF4</accession>
<dbReference type="GO" id="GO:0006865">
    <property type="term" value="P:amino acid transport"/>
    <property type="evidence" value="ECO:0007669"/>
    <property type="project" value="UniProtKB-KW"/>
</dbReference>
<dbReference type="NCBIfam" id="TIGR01726">
    <property type="entry name" value="HEQRo_perm_3TM"/>
    <property type="match status" value="1"/>
</dbReference>
<comment type="similarity">
    <text evidence="2">Belongs to the binding-protein-dependent transport system permease family. HisMQ subfamily.</text>
</comment>
<feature type="transmembrane region" description="Helical" evidence="9">
    <location>
        <begin position="92"/>
        <end position="119"/>
    </location>
</feature>
<feature type="transmembrane region" description="Helical" evidence="9">
    <location>
        <begin position="229"/>
        <end position="253"/>
    </location>
</feature>
<dbReference type="CDD" id="cd06261">
    <property type="entry name" value="TM_PBP2"/>
    <property type="match status" value="1"/>
</dbReference>
<evidence type="ECO:0000256" key="9">
    <source>
        <dbReference type="RuleBase" id="RU363032"/>
    </source>
</evidence>
<comment type="subcellular location">
    <subcellularLocation>
        <location evidence="1">Cell inner membrane</location>
        <topology evidence="1">Multi-pass membrane protein</topology>
    </subcellularLocation>
    <subcellularLocation>
        <location evidence="9">Cell membrane</location>
        <topology evidence="9">Multi-pass membrane protein</topology>
    </subcellularLocation>
</comment>
<dbReference type="InterPro" id="IPR000515">
    <property type="entry name" value="MetI-like"/>
</dbReference>
<feature type="transmembrane region" description="Helical" evidence="9">
    <location>
        <begin position="372"/>
        <end position="393"/>
    </location>
</feature>
<keyword evidence="12" id="KW-1185">Reference proteome</keyword>
<dbReference type="PANTHER" id="PTHR30614:SF37">
    <property type="entry name" value="AMINO-ACID ABC TRANSPORTER PERMEASE PROTEIN YHDX-RELATED"/>
    <property type="match status" value="1"/>
</dbReference>
<dbReference type="Gene3D" id="1.10.3720.10">
    <property type="entry name" value="MetI-like"/>
    <property type="match status" value="2"/>
</dbReference>
<dbReference type="InterPro" id="IPR010065">
    <property type="entry name" value="AA_ABC_transptr_permease_3TM"/>
</dbReference>
<evidence type="ECO:0000256" key="7">
    <source>
        <dbReference type="ARBA" id="ARBA00022989"/>
    </source>
</evidence>
<dbReference type="InterPro" id="IPR043429">
    <property type="entry name" value="ArtM/GltK/GlnP/TcyL/YhdX-like"/>
</dbReference>
<feature type="transmembrane region" description="Helical" evidence="9">
    <location>
        <begin position="30"/>
        <end position="48"/>
    </location>
</feature>